<dbReference type="InterPro" id="IPR007367">
    <property type="entry name" value="DUF433"/>
</dbReference>
<dbReference type="OrthoDB" id="9808242at2"/>
<keyword evidence="2" id="KW-1185">Reference proteome</keyword>
<dbReference type="InterPro" id="IPR036388">
    <property type="entry name" value="WH-like_DNA-bd_sf"/>
</dbReference>
<evidence type="ECO:0000313" key="1">
    <source>
        <dbReference type="EMBL" id="QEH31929.1"/>
    </source>
</evidence>
<dbReference type="InterPro" id="IPR009057">
    <property type="entry name" value="Homeodomain-like_sf"/>
</dbReference>
<proteinExistence type="predicted"/>
<dbReference type="Gene3D" id="1.10.10.10">
    <property type="entry name" value="Winged helix-like DNA-binding domain superfamily/Winged helix DNA-binding domain"/>
    <property type="match status" value="1"/>
</dbReference>
<dbReference type="Pfam" id="PF04255">
    <property type="entry name" value="DUF433"/>
    <property type="match status" value="1"/>
</dbReference>
<dbReference type="PANTHER" id="PTHR34849">
    <property type="entry name" value="SSL5025 PROTEIN"/>
    <property type="match status" value="1"/>
</dbReference>
<gene>
    <name evidence="1" type="ORF">OJF2_03960</name>
</gene>
<accession>A0A5B9VUZ1</accession>
<protein>
    <recommendedName>
        <fullName evidence="3">DUF433 domain-containing protein</fullName>
    </recommendedName>
</protein>
<dbReference type="EMBL" id="CP042997">
    <property type="protein sequence ID" value="QEH31929.1"/>
    <property type="molecule type" value="Genomic_DNA"/>
</dbReference>
<evidence type="ECO:0000313" key="2">
    <source>
        <dbReference type="Proteomes" id="UP000324233"/>
    </source>
</evidence>
<evidence type="ECO:0008006" key="3">
    <source>
        <dbReference type="Google" id="ProtNLM"/>
    </source>
</evidence>
<reference evidence="1 2" key="1">
    <citation type="submission" date="2019-08" db="EMBL/GenBank/DDBJ databases">
        <title>Deep-cultivation of Planctomycetes and their phenomic and genomic characterization uncovers novel biology.</title>
        <authorList>
            <person name="Wiegand S."/>
            <person name="Jogler M."/>
            <person name="Boedeker C."/>
            <person name="Pinto D."/>
            <person name="Vollmers J."/>
            <person name="Rivas-Marin E."/>
            <person name="Kohn T."/>
            <person name="Peeters S.H."/>
            <person name="Heuer A."/>
            <person name="Rast P."/>
            <person name="Oberbeckmann S."/>
            <person name="Bunk B."/>
            <person name="Jeske O."/>
            <person name="Meyerdierks A."/>
            <person name="Storesund J.E."/>
            <person name="Kallscheuer N."/>
            <person name="Luecker S."/>
            <person name="Lage O.M."/>
            <person name="Pohl T."/>
            <person name="Merkel B.J."/>
            <person name="Hornburger P."/>
            <person name="Mueller R.-W."/>
            <person name="Bruemmer F."/>
            <person name="Labrenz M."/>
            <person name="Spormann A.M."/>
            <person name="Op den Camp H."/>
            <person name="Overmann J."/>
            <person name="Amann R."/>
            <person name="Jetten M.S.M."/>
            <person name="Mascher T."/>
            <person name="Medema M.H."/>
            <person name="Devos D.P."/>
            <person name="Kaster A.-K."/>
            <person name="Ovreas L."/>
            <person name="Rohde M."/>
            <person name="Galperin M.Y."/>
            <person name="Jogler C."/>
        </authorList>
    </citation>
    <scope>NUCLEOTIDE SEQUENCE [LARGE SCALE GENOMIC DNA]</scope>
    <source>
        <strain evidence="1 2">OJF2</strain>
    </source>
</reference>
<name>A0A5B9VUZ1_9BACT</name>
<organism evidence="1 2">
    <name type="scientific">Aquisphaera giovannonii</name>
    <dbReference type="NCBI Taxonomy" id="406548"/>
    <lineage>
        <taxon>Bacteria</taxon>
        <taxon>Pseudomonadati</taxon>
        <taxon>Planctomycetota</taxon>
        <taxon>Planctomycetia</taxon>
        <taxon>Isosphaerales</taxon>
        <taxon>Isosphaeraceae</taxon>
        <taxon>Aquisphaera</taxon>
    </lineage>
</organism>
<sequence length="77" mass="8504">MEWQDRISIRPDVCHGKPCIKGRRVMVSVILASLAEGDPPETAMANYHLESADIQAAIAFAADMAEDYFLPLEQEAV</sequence>
<dbReference type="Proteomes" id="UP000324233">
    <property type="component" value="Chromosome"/>
</dbReference>
<dbReference type="KEGG" id="agv:OJF2_03960"/>
<dbReference type="RefSeq" id="WP_148590742.1">
    <property type="nucleotide sequence ID" value="NZ_CP042997.1"/>
</dbReference>
<dbReference type="PANTHER" id="PTHR34849:SF3">
    <property type="entry name" value="SSR2962 PROTEIN"/>
    <property type="match status" value="1"/>
</dbReference>
<dbReference type="SUPFAM" id="SSF46689">
    <property type="entry name" value="Homeodomain-like"/>
    <property type="match status" value="1"/>
</dbReference>
<dbReference type="AlphaFoldDB" id="A0A5B9VUZ1"/>